<evidence type="ECO:0000256" key="1">
    <source>
        <dbReference type="SAM" id="MobiDB-lite"/>
    </source>
</evidence>
<feature type="compositionally biased region" description="Polar residues" evidence="1">
    <location>
        <begin position="289"/>
        <end position="305"/>
    </location>
</feature>
<evidence type="ECO:0000313" key="3">
    <source>
        <dbReference type="Proteomes" id="UP001302321"/>
    </source>
</evidence>
<proteinExistence type="predicted"/>
<name>A0AAN7A641_9PEZI</name>
<evidence type="ECO:0000313" key="2">
    <source>
        <dbReference type="EMBL" id="KAK4174699.1"/>
    </source>
</evidence>
<organism evidence="2 3">
    <name type="scientific">Triangularia setosa</name>
    <dbReference type="NCBI Taxonomy" id="2587417"/>
    <lineage>
        <taxon>Eukaryota</taxon>
        <taxon>Fungi</taxon>
        <taxon>Dikarya</taxon>
        <taxon>Ascomycota</taxon>
        <taxon>Pezizomycotina</taxon>
        <taxon>Sordariomycetes</taxon>
        <taxon>Sordariomycetidae</taxon>
        <taxon>Sordariales</taxon>
        <taxon>Podosporaceae</taxon>
        <taxon>Triangularia</taxon>
    </lineage>
</organism>
<gene>
    <name evidence="2" type="ORF">QBC36DRAFT_356657</name>
</gene>
<dbReference type="AlphaFoldDB" id="A0AAN7A641"/>
<dbReference type="Proteomes" id="UP001302321">
    <property type="component" value="Unassembled WGS sequence"/>
</dbReference>
<reference evidence="2" key="1">
    <citation type="journal article" date="2023" name="Mol. Phylogenet. Evol.">
        <title>Genome-scale phylogeny and comparative genomics of the fungal order Sordariales.</title>
        <authorList>
            <person name="Hensen N."/>
            <person name="Bonometti L."/>
            <person name="Westerberg I."/>
            <person name="Brannstrom I.O."/>
            <person name="Guillou S."/>
            <person name="Cros-Aarteil S."/>
            <person name="Calhoun S."/>
            <person name="Haridas S."/>
            <person name="Kuo A."/>
            <person name="Mondo S."/>
            <person name="Pangilinan J."/>
            <person name="Riley R."/>
            <person name="LaButti K."/>
            <person name="Andreopoulos B."/>
            <person name="Lipzen A."/>
            <person name="Chen C."/>
            <person name="Yan M."/>
            <person name="Daum C."/>
            <person name="Ng V."/>
            <person name="Clum A."/>
            <person name="Steindorff A."/>
            <person name="Ohm R.A."/>
            <person name="Martin F."/>
            <person name="Silar P."/>
            <person name="Natvig D.O."/>
            <person name="Lalanne C."/>
            <person name="Gautier V."/>
            <person name="Ament-Velasquez S.L."/>
            <person name="Kruys A."/>
            <person name="Hutchinson M.I."/>
            <person name="Powell A.J."/>
            <person name="Barry K."/>
            <person name="Miller A.N."/>
            <person name="Grigoriev I.V."/>
            <person name="Debuchy R."/>
            <person name="Gladieux P."/>
            <person name="Hiltunen Thoren M."/>
            <person name="Johannesson H."/>
        </authorList>
    </citation>
    <scope>NUCLEOTIDE SEQUENCE</scope>
    <source>
        <strain evidence="2">CBS 892.96</strain>
    </source>
</reference>
<feature type="region of interest" description="Disordered" evidence="1">
    <location>
        <begin position="288"/>
        <end position="311"/>
    </location>
</feature>
<sequence length="333" mass="36798">MALSKTVSIEEYLERNKENLCGEDVPRPIAQPSASYLMPLRTLFDANDDEMTDEERRFFNRRYQTFVDNASSYIENDCQSQADINQFVIRRLARQDAAIDRLERRFTRSIAAAVEAEIDIFLGHKPTSERIRGINRRLNTMQLELKTLKDEAKSHPEFGGSSEDVWAKKAAMAAATGVANKSKKRKKAAGTAVPVGEGAGQGPDRINFLYESMLNMASQLRNLHSQPPTPAASDEDQPHKVCDARNCQAAMRDVEQTKKEYDPKMRLGGAADDAEMTDNEASLWPEASPNGQATTPATNLTNQPPNAGFRNGAAVTLPVRTVGSYGYPADAVE</sequence>
<keyword evidence="3" id="KW-1185">Reference proteome</keyword>
<protein>
    <submittedName>
        <fullName evidence="2">Uncharacterized protein</fullName>
    </submittedName>
</protein>
<dbReference type="EMBL" id="MU866269">
    <property type="protein sequence ID" value="KAK4174699.1"/>
    <property type="molecule type" value="Genomic_DNA"/>
</dbReference>
<reference evidence="2" key="2">
    <citation type="submission" date="2023-05" db="EMBL/GenBank/DDBJ databases">
        <authorList>
            <consortium name="Lawrence Berkeley National Laboratory"/>
            <person name="Steindorff A."/>
            <person name="Hensen N."/>
            <person name="Bonometti L."/>
            <person name="Westerberg I."/>
            <person name="Brannstrom I.O."/>
            <person name="Guillou S."/>
            <person name="Cros-Aarteil S."/>
            <person name="Calhoun S."/>
            <person name="Haridas S."/>
            <person name="Kuo A."/>
            <person name="Mondo S."/>
            <person name="Pangilinan J."/>
            <person name="Riley R."/>
            <person name="Labutti K."/>
            <person name="Andreopoulos B."/>
            <person name="Lipzen A."/>
            <person name="Chen C."/>
            <person name="Yanf M."/>
            <person name="Daum C."/>
            <person name="Ng V."/>
            <person name="Clum A."/>
            <person name="Ohm R."/>
            <person name="Martin F."/>
            <person name="Silar P."/>
            <person name="Natvig D."/>
            <person name="Lalanne C."/>
            <person name="Gautier V."/>
            <person name="Ament-Velasquez S.L."/>
            <person name="Kruys A."/>
            <person name="Hutchinson M.I."/>
            <person name="Powell A.J."/>
            <person name="Barry K."/>
            <person name="Miller A.N."/>
            <person name="Grigoriev I.V."/>
            <person name="Debuchy R."/>
            <person name="Gladieux P."/>
            <person name="Thoren M.H."/>
            <person name="Johannesson H."/>
        </authorList>
    </citation>
    <scope>NUCLEOTIDE SEQUENCE</scope>
    <source>
        <strain evidence="2">CBS 892.96</strain>
    </source>
</reference>
<accession>A0AAN7A641</accession>
<comment type="caution">
    <text evidence="2">The sequence shown here is derived from an EMBL/GenBank/DDBJ whole genome shotgun (WGS) entry which is preliminary data.</text>
</comment>